<dbReference type="AlphaFoldDB" id="A0A286UQJ6"/>
<sequence>MSIPGTEEQGMDITSASTSTSTSILIPLLKLILEVSADVLLNRGLFFNNSTSGGIRLVRKRKESQWAKMKGQGGEG</sequence>
<comment type="caution">
    <text evidence="1">The sequence shown here is derived from an EMBL/GenBank/DDBJ whole genome shotgun (WGS) entry which is preliminary data.</text>
</comment>
<dbReference type="InParanoid" id="A0A286UQJ6"/>
<dbReference type="EMBL" id="NBII01000002">
    <property type="protein sequence ID" value="PAV21871.1"/>
    <property type="molecule type" value="Genomic_DNA"/>
</dbReference>
<evidence type="ECO:0000313" key="2">
    <source>
        <dbReference type="Proteomes" id="UP000217199"/>
    </source>
</evidence>
<protein>
    <submittedName>
        <fullName evidence="1">Uncharacterized protein</fullName>
    </submittedName>
</protein>
<proteinExistence type="predicted"/>
<organism evidence="1 2">
    <name type="scientific">Pyrrhoderma noxium</name>
    <dbReference type="NCBI Taxonomy" id="2282107"/>
    <lineage>
        <taxon>Eukaryota</taxon>
        <taxon>Fungi</taxon>
        <taxon>Dikarya</taxon>
        <taxon>Basidiomycota</taxon>
        <taxon>Agaricomycotina</taxon>
        <taxon>Agaricomycetes</taxon>
        <taxon>Hymenochaetales</taxon>
        <taxon>Hymenochaetaceae</taxon>
        <taxon>Pyrrhoderma</taxon>
    </lineage>
</organism>
<name>A0A286UQJ6_9AGAM</name>
<dbReference type="Proteomes" id="UP000217199">
    <property type="component" value="Unassembled WGS sequence"/>
</dbReference>
<evidence type="ECO:0000313" key="1">
    <source>
        <dbReference type="EMBL" id="PAV21871.1"/>
    </source>
</evidence>
<reference evidence="1 2" key="1">
    <citation type="journal article" date="2017" name="Mol. Ecol.">
        <title>Comparative and population genomic landscape of Phellinus noxius: A hypervariable fungus causing root rot in trees.</title>
        <authorList>
            <person name="Chung C.L."/>
            <person name="Lee T.J."/>
            <person name="Akiba M."/>
            <person name="Lee H.H."/>
            <person name="Kuo T.H."/>
            <person name="Liu D."/>
            <person name="Ke H.M."/>
            <person name="Yokoi T."/>
            <person name="Roa M.B."/>
            <person name="Lu M.J."/>
            <person name="Chang Y.Y."/>
            <person name="Ann P.J."/>
            <person name="Tsai J.N."/>
            <person name="Chen C.Y."/>
            <person name="Tzean S.S."/>
            <person name="Ota Y."/>
            <person name="Hattori T."/>
            <person name="Sahashi N."/>
            <person name="Liou R.F."/>
            <person name="Kikuchi T."/>
            <person name="Tsai I.J."/>
        </authorList>
    </citation>
    <scope>NUCLEOTIDE SEQUENCE [LARGE SCALE GENOMIC DNA]</scope>
    <source>
        <strain evidence="1 2">FFPRI411160</strain>
    </source>
</reference>
<gene>
    <name evidence="1" type="ORF">PNOK_0182800</name>
</gene>
<keyword evidence="2" id="KW-1185">Reference proteome</keyword>
<accession>A0A286UQJ6</accession>